<protein>
    <recommendedName>
        <fullName evidence="4">Outer membrane protein beta-barrel domain-containing protein</fullName>
    </recommendedName>
</protein>
<dbReference type="Proteomes" id="UP000771749">
    <property type="component" value="Unassembled WGS sequence"/>
</dbReference>
<feature type="chain" id="PRO_5037819627" description="Outer membrane protein beta-barrel domain-containing protein" evidence="1">
    <location>
        <begin position="21"/>
        <end position="170"/>
    </location>
</feature>
<evidence type="ECO:0008006" key="4">
    <source>
        <dbReference type="Google" id="ProtNLM"/>
    </source>
</evidence>
<sequence>MKKFAVTALLFLLTFSAASATTKEESSAQSGSRTGYRGSISAHAMFNVWLGAETSHGYIFNRRHYVGGGIGASVAPVENIYVLGHIFAEYRYFILTQDSSPTLGAKAGLCTDLRNDPSGPPISRAAEIEINIGWDWTFKNGSGVFLQLAAPFFFADFFQFIPKLSFGVEF</sequence>
<dbReference type="EMBL" id="JADIMJ010000085">
    <property type="protein sequence ID" value="MBO8454198.1"/>
    <property type="molecule type" value="Genomic_DNA"/>
</dbReference>
<evidence type="ECO:0000256" key="1">
    <source>
        <dbReference type="SAM" id="SignalP"/>
    </source>
</evidence>
<dbReference type="AlphaFoldDB" id="A0A940DN81"/>
<evidence type="ECO:0000313" key="2">
    <source>
        <dbReference type="EMBL" id="MBO8454198.1"/>
    </source>
</evidence>
<comment type="caution">
    <text evidence="2">The sequence shown here is derived from an EMBL/GenBank/DDBJ whole genome shotgun (WGS) entry which is preliminary data.</text>
</comment>
<proteinExistence type="predicted"/>
<evidence type="ECO:0000313" key="3">
    <source>
        <dbReference type="Proteomes" id="UP000771749"/>
    </source>
</evidence>
<feature type="signal peptide" evidence="1">
    <location>
        <begin position="1"/>
        <end position="20"/>
    </location>
</feature>
<organism evidence="2 3">
    <name type="scientific">Candidatus Cryptobacteroides gallistercoris</name>
    <dbReference type="NCBI Taxonomy" id="2840765"/>
    <lineage>
        <taxon>Bacteria</taxon>
        <taxon>Pseudomonadati</taxon>
        <taxon>Bacteroidota</taxon>
        <taxon>Bacteroidia</taxon>
        <taxon>Bacteroidales</taxon>
        <taxon>Candidatus Cryptobacteroides</taxon>
    </lineage>
</organism>
<reference evidence="2" key="2">
    <citation type="journal article" date="2021" name="PeerJ">
        <title>Extensive microbial diversity within the chicken gut microbiome revealed by metagenomics and culture.</title>
        <authorList>
            <person name="Gilroy R."/>
            <person name="Ravi A."/>
            <person name="Getino M."/>
            <person name="Pursley I."/>
            <person name="Horton D.L."/>
            <person name="Alikhan N.F."/>
            <person name="Baker D."/>
            <person name="Gharbi K."/>
            <person name="Hall N."/>
            <person name="Watson M."/>
            <person name="Adriaenssens E.M."/>
            <person name="Foster-Nyarko E."/>
            <person name="Jarju S."/>
            <person name="Secka A."/>
            <person name="Antonio M."/>
            <person name="Oren A."/>
            <person name="Chaudhuri R.R."/>
            <person name="La Ragione R."/>
            <person name="Hildebrand F."/>
            <person name="Pallen M.J."/>
        </authorList>
    </citation>
    <scope>NUCLEOTIDE SEQUENCE</scope>
    <source>
        <strain evidence="2">F1-3629</strain>
    </source>
</reference>
<reference evidence="2" key="1">
    <citation type="submission" date="2020-10" db="EMBL/GenBank/DDBJ databases">
        <authorList>
            <person name="Gilroy R."/>
        </authorList>
    </citation>
    <scope>NUCLEOTIDE SEQUENCE</scope>
    <source>
        <strain evidence="2">F1-3629</strain>
    </source>
</reference>
<name>A0A940DN81_9BACT</name>
<gene>
    <name evidence="2" type="ORF">IAC07_05685</name>
</gene>
<accession>A0A940DN81</accession>
<keyword evidence="1" id="KW-0732">Signal</keyword>